<dbReference type="InterPro" id="IPR002716">
    <property type="entry name" value="PIN_dom"/>
</dbReference>
<feature type="domain" description="PIN" evidence="1">
    <location>
        <begin position="5"/>
        <end position="84"/>
    </location>
</feature>
<evidence type="ECO:0000313" key="2">
    <source>
        <dbReference type="EMBL" id="MDT0646364.1"/>
    </source>
</evidence>
<gene>
    <name evidence="2" type="ORF">RM545_06650</name>
</gene>
<proteinExistence type="predicted"/>
<dbReference type="EMBL" id="JAVRHO010000007">
    <property type="protein sequence ID" value="MDT0646364.1"/>
    <property type="molecule type" value="Genomic_DNA"/>
</dbReference>
<dbReference type="Pfam" id="PF10130">
    <property type="entry name" value="PIN_2"/>
    <property type="match status" value="1"/>
</dbReference>
<comment type="caution">
    <text evidence="2">The sequence shown here is derived from an EMBL/GenBank/DDBJ whole genome shotgun (WGS) entry which is preliminary data.</text>
</comment>
<name>A0ABU3CJ48_9FLAO</name>
<organism evidence="2 3">
    <name type="scientific">Autumnicola lenta</name>
    <dbReference type="NCBI Taxonomy" id="3075593"/>
    <lineage>
        <taxon>Bacteria</taxon>
        <taxon>Pseudomonadati</taxon>
        <taxon>Bacteroidota</taxon>
        <taxon>Flavobacteriia</taxon>
        <taxon>Flavobacteriales</taxon>
        <taxon>Flavobacteriaceae</taxon>
        <taxon>Autumnicola</taxon>
    </lineage>
</organism>
<reference evidence="2 3" key="1">
    <citation type="submission" date="2023-09" db="EMBL/GenBank/DDBJ databases">
        <authorList>
            <person name="Rey-Velasco X."/>
        </authorList>
    </citation>
    <scope>NUCLEOTIDE SEQUENCE [LARGE SCALE GENOMIC DNA]</scope>
    <source>
        <strain evidence="2 3">F260</strain>
    </source>
</reference>
<keyword evidence="3" id="KW-1185">Reference proteome</keyword>
<evidence type="ECO:0000259" key="1">
    <source>
        <dbReference type="Pfam" id="PF10130"/>
    </source>
</evidence>
<sequence length="104" mass="12266">MIKIIVDSNIIFSALLNINSRIGQILISGKKNYDFYAPKYVRTEILEHQKKIQKIAKLNNDDFFEVYELILKKLQFLIIQSFQSKILINQLKSVKILMLMTLYL</sequence>
<dbReference type="Proteomes" id="UP001245285">
    <property type="component" value="Unassembled WGS sequence"/>
</dbReference>
<accession>A0ABU3CJ48</accession>
<evidence type="ECO:0000313" key="3">
    <source>
        <dbReference type="Proteomes" id="UP001245285"/>
    </source>
</evidence>
<protein>
    <submittedName>
        <fullName evidence="2">PIN domain-containing protein</fullName>
    </submittedName>
</protein>